<protein>
    <submittedName>
        <fullName evidence="1">Uncharacterized protein</fullName>
    </submittedName>
</protein>
<dbReference type="EMBL" id="AE017143">
    <property type="protein sequence ID" value="AAP96604.1"/>
    <property type="molecule type" value="Genomic_DNA"/>
</dbReference>
<sequence>MALDFSSVALESTEAKGGYGIGLQIGQQFNSR</sequence>
<dbReference type="Proteomes" id="UP000001022">
    <property type="component" value="Chromosome"/>
</dbReference>
<accession>Q7VKM1</accession>
<gene>
    <name evidence="1" type="ordered locus">HD_1869</name>
</gene>
<dbReference type="KEGG" id="hdu:HD_1869"/>
<organism evidence="1 2">
    <name type="scientific">Haemophilus ducreyi (strain 35000HP / ATCC 700724)</name>
    <dbReference type="NCBI Taxonomy" id="233412"/>
    <lineage>
        <taxon>Bacteria</taxon>
        <taxon>Pseudomonadati</taxon>
        <taxon>Pseudomonadota</taxon>
        <taxon>Gammaproteobacteria</taxon>
        <taxon>Pasteurellales</taxon>
        <taxon>Pasteurellaceae</taxon>
        <taxon>Haemophilus</taxon>
    </lineage>
</organism>
<evidence type="ECO:0000313" key="2">
    <source>
        <dbReference type="Proteomes" id="UP000001022"/>
    </source>
</evidence>
<name>Q7VKM1_HAEDU</name>
<dbReference type="HOGENOM" id="CLU_3389687_0_0_6"/>
<reference evidence="2" key="1">
    <citation type="submission" date="2003-06" db="EMBL/GenBank/DDBJ databases">
        <title>The complete genome sequence of Haemophilus ducreyi.</title>
        <authorList>
            <person name="Munson R.S. Jr."/>
            <person name="Ray W.C."/>
            <person name="Mahairas G."/>
            <person name="Sabo P."/>
            <person name="Mungur R."/>
            <person name="Johnson L."/>
            <person name="Nguyen D."/>
            <person name="Wang J."/>
            <person name="Forst C."/>
            <person name="Hood L."/>
        </authorList>
    </citation>
    <scope>NUCLEOTIDE SEQUENCE [LARGE SCALE GENOMIC DNA]</scope>
    <source>
        <strain evidence="2">35000HP / ATCC 700724</strain>
    </source>
</reference>
<proteinExistence type="predicted"/>
<evidence type="ECO:0000313" key="1">
    <source>
        <dbReference type="EMBL" id="AAP96604.1"/>
    </source>
</evidence>
<dbReference type="AlphaFoldDB" id="Q7VKM1"/>
<keyword evidence="2" id="KW-1185">Reference proteome</keyword>